<proteinExistence type="predicted"/>
<comment type="caution">
    <text evidence="1">The sequence shown here is derived from an EMBL/GenBank/DDBJ whole genome shotgun (WGS) entry which is preliminary data.</text>
</comment>
<sequence>MCRGNKGVYIVFINSVLVRMAARIVEFQTTLRGPLVVHKVHALSTEWGCAYFRYSKVAVCD</sequence>
<accession>A0A101LY55</accession>
<keyword evidence="1" id="KW-0496">Mitochondrion</keyword>
<dbReference type="AlphaFoldDB" id="A0A101LY55"/>
<organism evidence="1">
    <name type="scientific">Picea glauca</name>
    <name type="common">White spruce</name>
    <name type="synonym">Pinus glauca</name>
    <dbReference type="NCBI Taxonomy" id="3330"/>
    <lineage>
        <taxon>Eukaryota</taxon>
        <taxon>Viridiplantae</taxon>
        <taxon>Streptophyta</taxon>
        <taxon>Embryophyta</taxon>
        <taxon>Tracheophyta</taxon>
        <taxon>Spermatophyta</taxon>
        <taxon>Pinopsida</taxon>
        <taxon>Pinidae</taxon>
        <taxon>Conifers I</taxon>
        <taxon>Pinales</taxon>
        <taxon>Pinaceae</taxon>
        <taxon>Picea</taxon>
    </lineage>
</organism>
<protein>
    <submittedName>
        <fullName evidence="1">Uncharacterized protein</fullName>
    </submittedName>
</protein>
<name>A0A101LY55_PICGL</name>
<gene>
    <name evidence="1" type="ORF">ABT39_MTgene5657</name>
</gene>
<dbReference type="EMBL" id="LKAM01000007">
    <property type="protein sequence ID" value="KUM47471.1"/>
    <property type="molecule type" value="Genomic_DNA"/>
</dbReference>
<reference evidence="1" key="1">
    <citation type="journal article" date="2015" name="Genome Biol. Evol.">
        <title>Organellar Genomes of White Spruce (Picea glauca): Assembly and Annotation.</title>
        <authorList>
            <person name="Jackman S.D."/>
            <person name="Warren R.L."/>
            <person name="Gibb E.A."/>
            <person name="Vandervalk B.P."/>
            <person name="Mohamadi H."/>
            <person name="Chu J."/>
            <person name="Raymond A."/>
            <person name="Pleasance S."/>
            <person name="Coope R."/>
            <person name="Wildung M.R."/>
            <person name="Ritland C.E."/>
            <person name="Bousquet J."/>
            <person name="Jones S.J."/>
            <person name="Bohlmann J."/>
            <person name="Birol I."/>
        </authorList>
    </citation>
    <scope>NUCLEOTIDE SEQUENCE [LARGE SCALE GENOMIC DNA]</scope>
    <source>
        <tissue evidence="1">Flushing bud</tissue>
    </source>
</reference>
<evidence type="ECO:0000313" key="1">
    <source>
        <dbReference type="EMBL" id="KUM47471.1"/>
    </source>
</evidence>
<geneLocation type="mitochondrion" evidence="1"/>